<dbReference type="AlphaFoldDB" id="A0A077WZL9"/>
<evidence type="ECO:0000256" key="9">
    <source>
        <dbReference type="ARBA" id="ARBA00022737"/>
    </source>
</evidence>
<evidence type="ECO:0000256" key="20">
    <source>
        <dbReference type="RuleBase" id="RU291113"/>
    </source>
</evidence>
<dbReference type="OrthoDB" id="259935at2759"/>
<dbReference type="InterPro" id="IPR035587">
    <property type="entry name" value="DUS-like_FMN-bd"/>
</dbReference>
<evidence type="ECO:0000256" key="7">
    <source>
        <dbReference type="ARBA" id="ARBA00022694"/>
    </source>
</evidence>
<dbReference type="SUPFAM" id="SSF51395">
    <property type="entry name" value="FMN-linked oxidoreductases"/>
    <property type="match status" value="1"/>
</dbReference>
<keyword evidence="4 20" id="KW-0285">Flavoprotein</keyword>
<accession>A0A077WZL9</accession>
<comment type="similarity">
    <text evidence="20">Belongs to the dus family. Dus3 subfamily.</text>
</comment>
<comment type="catalytic activity">
    <reaction evidence="15">
        <text>5,6-dihydrouridine(47) in tRNA + NAD(+) = uridine(47) in tRNA + NADH + H(+)</text>
        <dbReference type="Rhea" id="RHEA:53364"/>
        <dbReference type="Rhea" id="RHEA-COMP:13539"/>
        <dbReference type="Rhea" id="RHEA-COMP:13540"/>
        <dbReference type="ChEBI" id="CHEBI:15378"/>
        <dbReference type="ChEBI" id="CHEBI:57540"/>
        <dbReference type="ChEBI" id="CHEBI:57945"/>
        <dbReference type="ChEBI" id="CHEBI:65315"/>
        <dbReference type="ChEBI" id="CHEBI:74443"/>
        <dbReference type="EC" id="1.3.1.89"/>
    </reaction>
    <physiologicalReaction direction="right-to-left" evidence="15">
        <dbReference type="Rhea" id="RHEA:53366"/>
    </physiologicalReaction>
</comment>
<evidence type="ECO:0000256" key="3">
    <source>
        <dbReference type="ARBA" id="ARBA00022143"/>
    </source>
</evidence>
<dbReference type="GO" id="GO:0106414">
    <property type="term" value="F:mRNA dihydrouridine synthase activity"/>
    <property type="evidence" value="ECO:0007669"/>
    <property type="project" value="RHEA"/>
</dbReference>
<name>A0A077WZL9_9FUNG</name>
<comment type="catalytic activity">
    <reaction evidence="18">
        <text>5,6-dihydrouridine(47) in tRNA + NADP(+) = uridine(47) in tRNA + NADPH + H(+)</text>
        <dbReference type="Rhea" id="RHEA:53360"/>
        <dbReference type="Rhea" id="RHEA-COMP:13539"/>
        <dbReference type="Rhea" id="RHEA-COMP:13540"/>
        <dbReference type="ChEBI" id="CHEBI:15378"/>
        <dbReference type="ChEBI" id="CHEBI:57783"/>
        <dbReference type="ChEBI" id="CHEBI:58349"/>
        <dbReference type="ChEBI" id="CHEBI:65315"/>
        <dbReference type="ChEBI" id="CHEBI:74443"/>
        <dbReference type="EC" id="1.3.1.89"/>
    </reaction>
    <physiologicalReaction direction="right-to-left" evidence="18">
        <dbReference type="Rhea" id="RHEA:53362"/>
    </physiologicalReaction>
</comment>
<dbReference type="Gene3D" id="3.20.20.70">
    <property type="entry name" value="Aldolase class I"/>
    <property type="match status" value="1"/>
</dbReference>
<protein>
    <recommendedName>
        <fullName evidence="3 20">tRNA-dihydrouridine(47) synthase [NAD(P)(+)]</fullName>
        <ecNumber evidence="2 20">1.3.1.89</ecNumber>
    </recommendedName>
    <alternativeName>
        <fullName evidence="20">tRNA-dihydrouridine synthase 3</fullName>
    </alternativeName>
</protein>
<dbReference type="PANTHER" id="PTHR45846">
    <property type="entry name" value="TRNA-DIHYDROURIDINE(47) SYNTHASE [NAD(P)(+)]-LIKE"/>
    <property type="match status" value="1"/>
</dbReference>
<evidence type="ECO:0000256" key="1">
    <source>
        <dbReference type="ARBA" id="ARBA00001917"/>
    </source>
</evidence>
<feature type="compositionally biased region" description="Basic residues" evidence="21">
    <location>
        <begin position="53"/>
        <end position="65"/>
    </location>
</feature>
<evidence type="ECO:0000256" key="4">
    <source>
        <dbReference type="ARBA" id="ARBA00022630"/>
    </source>
</evidence>
<evidence type="ECO:0000256" key="19">
    <source>
        <dbReference type="PROSITE-ProRule" id="PRU00723"/>
    </source>
</evidence>
<dbReference type="InterPro" id="IPR013785">
    <property type="entry name" value="Aldolase_TIM"/>
</dbReference>
<comment type="catalytic activity">
    <reaction evidence="16">
        <text>a 5,6-dihydrouridine in mRNA + NAD(+) = a uridine in mRNA + NADH + H(+)</text>
        <dbReference type="Rhea" id="RHEA:69851"/>
        <dbReference type="Rhea" id="RHEA-COMP:14658"/>
        <dbReference type="Rhea" id="RHEA-COMP:17789"/>
        <dbReference type="ChEBI" id="CHEBI:15378"/>
        <dbReference type="ChEBI" id="CHEBI:57540"/>
        <dbReference type="ChEBI" id="CHEBI:57945"/>
        <dbReference type="ChEBI" id="CHEBI:65315"/>
        <dbReference type="ChEBI" id="CHEBI:74443"/>
    </reaction>
    <physiologicalReaction direction="right-to-left" evidence="16">
        <dbReference type="Rhea" id="RHEA:69853"/>
    </physiologicalReaction>
</comment>
<dbReference type="GO" id="GO:0034399">
    <property type="term" value="C:nuclear periphery"/>
    <property type="evidence" value="ECO:0007669"/>
    <property type="project" value="EnsemblFungi"/>
</dbReference>
<keyword evidence="7 20" id="KW-0819">tRNA processing</keyword>
<feature type="region of interest" description="Disordered" evidence="21">
    <location>
        <begin position="190"/>
        <end position="246"/>
    </location>
</feature>
<feature type="compositionally biased region" description="Basic and acidic residues" evidence="21">
    <location>
        <begin position="211"/>
        <end position="230"/>
    </location>
</feature>
<evidence type="ECO:0000256" key="6">
    <source>
        <dbReference type="ARBA" id="ARBA00022664"/>
    </source>
</evidence>
<dbReference type="GO" id="GO:0006397">
    <property type="term" value="P:mRNA processing"/>
    <property type="evidence" value="ECO:0007669"/>
    <property type="project" value="UniProtKB-KW"/>
</dbReference>
<evidence type="ECO:0000256" key="21">
    <source>
        <dbReference type="SAM" id="MobiDB-lite"/>
    </source>
</evidence>
<evidence type="ECO:0000256" key="14">
    <source>
        <dbReference type="ARBA" id="ARBA00023027"/>
    </source>
</evidence>
<dbReference type="PANTHER" id="PTHR45846:SF1">
    <property type="entry name" value="TRNA-DIHYDROURIDINE(47) SYNTHASE [NAD(P)(+)]-LIKE"/>
    <property type="match status" value="1"/>
</dbReference>
<dbReference type="GO" id="GO:0003723">
    <property type="term" value="F:RNA binding"/>
    <property type="evidence" value="ECO:0007669"/>
    <property type="project" value="TreeGrafter"/>
</dbReference>
<keyword evidence="6" id="KW-0507">mRNA processing</keyword>
<evidence type="ECO:0000256" key="17">
    <source>
        <dbReference type="ARBA" id="ARBA00049447"/>
    </source>
</evidence>
<dbReference type="InterPro" id="IPR018517">
    <property type="entry name" value="tRNA_hU_synthase_CS"/>
</dbReference>
<evidence type="ECO:0000256" key="15">
    <source>
        <dbReference type="ARBA" id="ARBA00048266"/>
    </source>
</evidence>
<evidence type="ECO:0000256" key="8">
    <source>
        <dbReference type="ARBA" id="ARBA00022723"/>
    </source>
</evidence>
<gene>
    <name evidence="23" type="ORF">LRAMOSA04487</name>
</gene>
<evidence type="ECO:0000313" key="23">
    <source>
        <dbReference type="EMBL" id="CDS12292.1"/>
    </source>
</evidence>
<keyword evidence="12 20" id="KW-0521">NADP</keyword>
<feature type="region of interest" description="Disordered" evidence="21">
    <location>
        <begin position="23"/>
        <end position="65"/>
    </location>
</feature>
<dbReference type="InterPro" id="IPR000571">
    <property type="entry name" value="Znf_CCCH"/>
</dbReference>
<proteinExistence type="inferred from homology"/>
<comment type="catalytic activity">
    <reaction evidence="17">
        <text>a 5,6-dihydrouridine in mRNA + NADP(+) = a uridine in mRNA + NADPH + H(+)</text>
        <dbReference type="Rhea" id="RHEA:69855"/>
        <dbReference type="Rhea" id="RHEA-COMP:14658"/>
        <dbReference type="Rhea" id="RHEA-COMP:17789"/>
        <dbReference type="ChEBI" id="CHEBI:15378"/>
        <dbReference type="ChEBI" id="CHEBI:57783"/>
        <dbReference type="ChEBI" id="CHEBI:58349"/>
        <dbReference type="ChEBI" id="CHEBI:65315"/>
        <dbReference type="ChEBI" id="CHEBI:74443"/>
    </reaction>
    <physiologicalReaction direction="right-to-left" evidence="17">
        <dbReference type="Rhea" id="RHEA:69857"/>
    </physiologicalReaction>
</comment>
<evidence type="ECO:0000256" key="13">
    <source>
        <dbReference type="ARBA" id="ARBA00023002"/>
    </source>
</evidence>
<feature type="zinc finger region" description="C3H1-type" evidence="19">
    <location>
        <begin position="71"/>
        <end position="98"/>
    </location>
</feature>
<dbReference type="Pfam" id="PF01207">
    <property type="entry name" value="Dus"/>
    <property type="match status" value="1"/>
</dbReference>
<sequence>MATIERKAGEAPIKPEYRKEKWFDDDSNEYGSNAVFGDDDAEGKKFGGDNEKKRNKRGANKGQRGKKRIVDEVKICKMLAADQECIFKEECRFSHDLKKYLETKPADLGDRCIQFDLFGVCRHGYKCRFLKAHMDGDGNLIKIEELIKKNPVYTTNGISPETQKALMKGKYEFPKANAFLKELEAEAELANQPGAQKKRKIDDVEPEEETKENKVEAETKPSTESSKPEIDADLPDVDMNVEPKVGPIDEERPYKKLIDFRNKTYLAPLTTVGNLPFRRICKEYGVDITCGEMALCKNLLQGQQSEWALTKRHVSEDIFGIQICGAKPDLVARACEVINDEIDVDFVDLNMGCPIDLVFNTGAGSALPESKGKMTRVLKGMRRMLDVPVTVKFRTGIKQGVLTNQKLIPIFESLDISLGTIHGRSRQQRYTKLSNWDFIRDVKQLSKNMPIYGNGDVLSFEDYNKHKEETGVDGIMIGRGALIKPWIFDEIKQQRHWDISSKERFEMLKRFCDYGLEHWGTDSQGVNTTRRFLCEWQSFLYRYIPVGLLEVLPQRINERAPPFRGRDELEDLMASPRASDWVKLSERLLGPAPEDFVFQPKHKANSFEG</sequence>
<evidence type="ECO:0000256" key="12">
    <source>
        <dbReference type="ARBA" id="ARBA00022857"/>
    </source>
</evidence>
<keyword evidence="5 20" id="KW-0288">FMN</keyword>
<keyword evidence="8 19" id="KW-0479">Metal-binding</keyword>
<evidence type="ECO:0000256" key="18">
    <source>
        <dbReference type="ARBA" id="ARBA00049513"/>
    </source>
</evidence>
<feature type="compositionally biased region" description="Basic and acidic residues" evidence="21">
    <location>
        <begin position="42"/>
        <end position="52"/>
    </location>
</feature>
<dbReference type="EMBL" id="LK023357">
    <property type="protein sequence ID" value="CDS12292.1"/>
    <property type="molecule type" value="Genomic_DNA"/>
</dbReference>
<keyword evidence="9" id="KW-0677">Repeat</keyword>
<evidence type="ECO:0000256" key="16">
    <source>
        <dbReference type="ARBA" id="ARBA00048342"/>
    </source>
</evidence>
<evidence type="ECO:0000256" key="11">
    <source>
        <dbReference type="ARBA" id="ARBA00022833"/>
    </source>
</evidence>
<feature type="domain" description="C3H1-type" evidence="22">
    <location>
        <begin position="71"/>
        <end position="98"/>
    </location>
</feature>
<comment type="function">
    <text evidence="20">Catalyzes the synthesis of dihydrouridine, a modified base found in the D-loop of most tRNAs. Specifically modifies U47 in cytoplasmic tRNAs.</text>
</comment>
<dbReference type="FunFam" id="3.20.20.70:FF:000067">
    <property type="entry name" value="tRNA-dihydrouridine(47) synthase [NAD(P)(+)]"/>
    <property type="match status" value="1"/>
</dbReference>
<keyword evidence="10 19" id="KW-0863">Zinc-finger</keyword>
<evidence type="ECO:0000256" key="10">
    <source>
        <dbReference type="ARBA" id="ARBA00022771"/>
    </source>
</evidence>
<evidence type="ECO:0000256" key="5">
    <source>
        <dbReference type="ARBA" id="ARBA00022643"/>
    </source>
</evidence>
<dbReference type="Pfam" id="PF25585">
    <property type="entry name" value="zf-CCCH_DUS3L"/>
    <property type="match status" value="1"/>
</dbReference>
<keyword evidence="13 20" id="KW-0560">Oxidoreductase</keyword>
<keyword evidence="14 20" id="KW-0520">NAD</keyword>
<dbReference type="PROSITE" id="PS50103">
    <property type="entry name" value="ZF_C3H1"/>
    <property type="match status" value="1"/>
</dbReference>
<dbReference type="GO" id="GO:0008270">
    <property type="term" value="F:zinc ion binding"/>
    <property type="evidence" value="ECO:0007669"/>
    <property type="project" value="UniProtKB-KW"/>
</dbReference>
<dbReference type="EC" id="1.3.1.89" evidence="2 20"/>
<comment type="cofactor">
    <cofactor evidence="1 20">
        <name>FMN</name>
        <dbReference type="ChEBI" id="CHEBI:58210"/>
    </cofactor>
</comment>
<dbReference type="CDD" id="cd02801">
    <property type="entry name" value="DUS_like_FMN"/>
    <property type="match status" value="1"/>
</dbReference>
<evidence type="ECO:0000256" key="2">
    <source>
        <dbReference type="ARBA" id="ARBA00012376"/>
    </source>
</evidence>
<keyword evidence="11 19" id="KW-0862">Zinc</keyword>
<dbReference type="GO" id="GO:0050660">
    <property type="term" value="F:flavin adenine dinucleotide binding"/>
    <property type="evidence" value="ECO:0007669"/>
    <property type="project" value="UniProtKB-UniRule"/>
</dbReference>
<evidence type="ECO:0000259" key="22">
    <source>
        <dbReference type="PROSITE" id="PS50103"/>
    </source>
</evidence>
<dbReference type="PROSITE" id="PS01136">
    <property type="entry name" value="UPF0034"/>
    <property type="match status" value="1"/>
</dbReference>
<organism evidence="23">
    <name type="scientific">Lichtheimia ramosa</name>
    <dbReference type="NCBI Taxonomy" id="688394"/>
    <lineage>
        <taxon>Eukaryota</taxon>
        <taxon>Fungi</taxon>
        <taxon>Fungi incertae sedis</taxon>
        <taxon>Mucoromycota</taxon>
        <taxon>Mucoromycotina</taxon>
        <taxon>Mucoromycetes</taxon>
        <taxon>Mucorales</taxon>
        <taxon>Lichtheimiaceae</taxon>
        <taxon>Lichtheimia</taxon>
    </lineage>
</organism>
<reference evidence="23" key="1">
    <citation type="journal article" date="2014" name="Genome Announc.">
        <title>De novo whole-genome sequence and genome annotation of Lichtheimia ramosa.</title>
        <authorList>
            <person name="Linde J."/>
            <person name="Schwartze V."/>
            <person name="Binder U."/>
            <person name="Lass-Florl C."/>
            <person name="Voigt K."/>
            <person name="Horn F."/>
        </authorList>
    </citation>
    <scope>NUCLEOTIDE SEQUENCE</scope>
    <source>
        <strain evidence="23">JMRC FSU:6197</strain>
    </source>
</reference>
<dbReference type="GO" id="GO:0102265">
    <property type="term" value="F:tRNA-dihydrouridine47 synthase activity"/>
    <property type="evidence" value="ECO:0007669"/>
    <property type="project" value="UniProtKB-EC"/>
</dbReference>
<dbReference type="Gene3D" id="4.10.1000.10">
    <property type="entry name" value="Zinc finger, CCCH-type"/>
    <property type="match status" value="1"/>
</dbReference>